<dbReference type="Gene3D" id="2.60.120.280">
    <property type="entry name" value="Regulatory protein AraC"/>
    <property type="match status" value="1"/>
</dbReference>
<dbReference type="InterPro" id="IPR037923">
    <property type="entry name" value="HTH-like"/>
</dbReference>
<dbReference type="InterPro" id="IPR018060">
    <property type="entry name" value="HTH_AraC"/>
</dbReference>
<evidence type="ECO:0000313" key="8">
    <source>
        <dbReference type="Proteomes" id="UP000690515"/>
    </source>
</evidence>
<comment type="caution">
    <text evidence="7">The sequence shown here is derived from an EMBL/GenBank/DDBJ whole genome shotgun (WGS) entry which is preliminary data.</text>
</comment>
<dbReference type="PROSITE" id="PS01124">
    <property type="entry name" value="HTH_ARAC_FAMILY_2"/>
    <property type="match status" value="1"/>
</dbReference>
<protein>
    <submittedName>
        <fullName evidence="7">AraC family transcriptional regulator</fullName>
    </submittedName>
</protein>
<dbReference type="Gene3D" id="1.10.10.60">
    <property type="entry name" value="Homeodomain-like"/>
    <property type="match status" value="2"/>
</dbReference>
<evidence type="ECO:0000259" key="6">
    <source>
        <dbReference type="PROSITE" id="PS01124"/>
    </source>
</evidence>
<evidence type="ECO:0000256" key="4">
    <source>
        <dbReference type="ARBA" id="ARBA00023163"/>
    </source>
</evidence>
<dbReference type="SMART" id="SM00342">
    <property type="entry name" value="HTH_ARAC"/>
    <property type="match status" value="1"/>
</dbReference>
<dbReference type="SUPFAM" id="SSF46689">
    <property type="entry name" value="Homeodomain-like"/>
    <property type="match status" value="2"/>
</dbReference>
<evidence type="ECO:0000256" key="1">
    <source>
        <dbReference type="ARBA" id="ARBA00023015"/>
    </source>
</evidence>
<dbReference type="Proteomes" id="UP000690515">
    <property type="component" value="Unassembled WGS sequence"/>
</dbReference>
<keyword evidence="1" id="KW-0805">Transcription regulation</keyword>
<feature type="compositionally biased region" description="Basic and acidic residues" evidence="5">
    <location>
        <begin position="310"/>
        <end position="321"/>
    </location>
</feature>
<reference evidence="7 8" key="1">
    <citation type="submission" date="2021-04" db="EMBL/GenBank/DDBJ databases">
        <authorList>
            <person name="Pira H."/>
            <person name="Risdian C."/>
            <person name="Wink J."/>
        </authorList>
    </citation>
    <scope>NUCLEOTIDE SEQUENCE [LARGE SCALE GENOMIC DNA]</scope>
    <source>
        <strain evidence="7 8">WH53</strain>
    </source>
</reference>
<dbReference type="Pfam" id="PF12833">
    <property type="entry name" value="HTH_18"/>
    <property type="match status" value="1"/>
</dbReference>
<dbReference type="PRINTS" id="PR00032">
    <property type="entry name" value="HTHARAC"/>
</dbReference>
<dbReference type="PANTHER" id="PTHR43280">
    <property type="entry name" value="ARAC-FAMILY TRANSCRIPTIONAL REGULATOR"/>
    <property type="match status" value="1"/>
</dbReference>
<dbReference type="PANTHER" id="PTHR43280:SF30">
    <property type="entry name" value="MMSAB OPERON REGULATORY PROTEIN"/>
    <property type="match status" value="1"/>
</dbReference>
<evidence type="ECO:0000256" key="5">
    <source>
        <dbReference type="SAM" id="MobiDB-lite"/>
    </source>
</evidence>
<organism evidence="7 8">
    <name type="scientific">Zooshikella harenae</name>
    <dbReference type="NCBI Taxonomy" id="2827238"/>
    <lineage>
        <taxon>Bacteria</taxon>
        <taxon>Pseudomonadati</taxon>
        <taxon>Pseudomonadota</taxon>
        <taxon>Gammaproteobacteria</taxon>
        <taxon>Oceanospirillales</taxon>
        <taxon>Zooshikellaceae</taxon>
        <taxon>Zooshikella</taxon>
    </lineage>
</organism>
<feature type="domain" description="HTH araC/xylS-type" evidence="6">
    <location>
        <begin position="202"/>
        <end position="300"/>
    </location>
</feature>
<dbReference type="InterPro" id="IPR003313">
    <property type="entry name" value="AraC-bd"/>
</dbReference>
<keyword evidence="2" id="KW-0238">DNA-binding</keyword>
<dbReference type="PROSITE" id="PS00041">
    <property type="entry name" value="HTH_ARAC_FAMILY_1"/>
    <property type="match status" value="1"/>
</dbReference>
<evidence type="ECO:0000256" key="3">
    <source>
        <dbReference type="ARBA" id="ARBA00023159"/>
    </source>
</evidence>
<sequence length="321" mass="36892">MSIVSYALTSNWPLNQTSIRWIIPDAIIKQLSTHPLSEDCFPLGYGYYPSASCHQMERASPVDHLLIYCHQGCGWLSINRHIVQVRTGDVLLLPRSIPHAYGADKKNPWSIFWVHFEGKKSDVFMDYLQSTLISTHSTFHQYCKPCGLSSYLLAQFDQLLSIQDSGQQWQRYIYGTKLLQQLLTYLPILLAKPNSSTGFNLATLQLYMESKIHQGLTLRELAQQANLSPSHFSRQFKALTGYAPLHYFNQLKIQRACYLLDVSDKPIAAVAQHVGFNDVYYFSRLFKKLTGIAPSQYRHLQRQSLQQEQTKPERKPSVPYE</sequence>
<dbReference type="InterPro" id="IPR009057">
    <property type="entry name" value="Homeodomain-like_sf"/>
</dbReference>
<dbReference type="CDD" id="cd06986">
    <property type="entry name" value="cupin_MmsR-like_N"/>
    <property type="match status" value="1"/>
</dbReference>
<gene>
    <name evidence="7" type="ORF">KCG35_01290</name>
</gene>
<evidence type="ECO:0000256" key="2">
    <source>
        <dbReference type="ARBA" id="ARBA00023125"/>
    </source>
</evidence>
<keyword evidence="3" id="KW-0010">Activator</keyword>
<dbReference type="Pfam" id="PF02311">
    <property type="entry name" value="AraC_binding"/>
    <property type="match status" value="1"/>
</dbReference>
<evidence type="ECO:0000313" key="7">
    <source>
        <dbReference type="EMBL" id="MBU2709686.1"/>
    </source>
</evidence>
<name>A0ABS5Z6K7_9GAMM</name>
<proteinExistence type="predicted"/>
<dbReference type="SUPFAM" id="SSF51215">
    <property type="entry name" value="Regulatory protein AraC"/>
    <property type="match status" value="1"/>
</dbReference>
<dbReference type="InterPro" id="IPR020449">
    <property type="entry name" value="Tscrpt_reg_AraC-type_HTH"/>
</dbReference>
<keyword evidence="8" id="KW-1185">Reference proteome</keyword>
<feature type="region of interest" description="Disordered" evidence="5">
    <location>
        <begin position="302"/>
        <end position="321"/>
    </location>
</feature>
<keyword evidence="4" id="KW-0804">Transcription</keyword>
<dbReference type="InterPro" id="IPR018062">
    <property type="entry name" value="HTH_AraC-typ_CS"/>
</dbReference>
<dbReference type="RefSeq" id="WP_215817855.1">
    <property type="nucleotide sequence ID" value="NZ_JAGSOY010000002.1"/>
</dbReference>
<accession>A0ABS5Z6K7</accession>
<dbReference type="EMBL" id="JAGSOY010000002">
    <property type="protein sequence ID" value="MBU2709686.1"/>
    <property type="molecule type" value="Genomic_DNA"/>
</dbReference>